<sequence>MYWEKEIETLDRDQLVQLQSKRLQETMQRAAKTSYYKKLFTQNHIQPEKILTTKDLQNIPPTSKEDLRSGFPYGFLAKPLEEVVRLHSSSGTTGVPTVIYHTAADIDSWSNLVARSLYGVGVRKNDIFQNMMSYGLFTGGLGMHYGAEKIGTLVIPIAAGNSKRQIWFLKNFQTTVTHIIPSYALLLSNLIKSEGLDSSRDLNLKIMLIGAEPHSEETRHRIEELYQAKAFNSYGLSEMNGPGVAFECAYQTGLHVWEDAYFLEIVNPKTLEPCPAGELGEMVLTTLCRQATPILRYRTKDLAYWIDEPCPCGRTHYRISRIQGRTDDMFIYHGVNIFPIQIDKVLMNNPEVGSNYLITLERKDLRDTMKIEIEIKPELFIGDLPKLERLRERIQAEIRSETLVTPEIVLVEPGTLPTTEGKAVRVIDKRQL</sequence>
<proteinExistence type="inferred from homology"/>
<dbReference type="EMBL" id="MWBQ01000085">
    <property type="protein sequence ID" value="OQA57901.1"/>
    <property type="molecule type" value="Genomic_DNA"/>
</dbReference>
<dbReference type="AlphaFoldDB" id="A0A1V5SUM3"/>
<organism evidence="14">
    <name type="scientific">Candidatus Atribacter allofermentans</name>
    <dbReference type="NCBI Taxonomy" id="1852833"/>
    <lineage>
        <taxon>Bacteria</taxon>
        <taxon>Pseudomonadati</taxon>
        <taxon>Atribacterota</taxon>
        <taxon>Atribacteria</taxon>
        <taxon>Atribacterales</taxon>
        <taxon>Atribacteraceae</taxon>
        <taxon>Atribacter</taxon>
    </lineage>
</organism>
<comment type="catalytic activity">
    <reaction evidence="11">
        <text>2-phenylacetate + ATP + CoA = phenylacetyl-CoA + AMP + diphosphate</text>
        <dbReference type="Rhea" id="RHEA:20956"/>
        <dbReference type="ChEBI" id="CHEBI:18401"/>
        <dbReference type="ChEBI" id="CHEBI:30616"/>
        <dbReference type="ChEBI" id="CHEBI:33019"/>
        <dbReference type="ChEBI" id="CHEBI:57287"/>
        <dbReference type="ChEBI" id="CHEBI:57390"/>
        <dbReference type="ChEBI" id="CHEBI:456215"/>
        <dbReference type="EC" id="6.2.1.30"/>
    </reaction>
</comment>
<feature type="domain" description="AMP-dependent synthetase/ligase" evidence="12">
    <location>
        <begin position="82"/>
        <end position="284"/>
    </location>
</feature>
<dbReference type="Pfam" id="PF00501">
    <property type="entry name" value="AMP-binding"/>
    <property type="match status" value="1"/>
</dbReference>
<dbReference type="UniPathway" id="UPA00930"/>
<evidence type="ECO:0000256" key="3">
    <source>
        <dbReference type="ARBA" id="ARBA00022553"/>
    </source>
</evidence>
<dbReference type="SUPFAM" id="SSF56801">
    <property type="entry name" value="Acetyl-CoA synthetase-like"/>
    <property type="match status" value="1"/>
</dbReference>
<evidence type="ECO:0000259" key="13">
    <source>
        <dbReference type="Pfam" id="PF14535"/>
    </source>
</evidence>
<comment type="caution">
    <text evidence="14">The sequence shown here is derived from an EMBL/GenBank/DDBJ whole genome shotgun (WGS) entry which is preliminary data.</text>
</comment>
<comment type="function">
    <text evidence="11">Catalyzes the activation of phenylacetic acid (PA) to phenylacetyl-CoA (PA-CoA).</text>
</comment>
<evidence type="ECO:0000256" key="1">
    <source>
        <dbReference type="ARBA" id="ARBA00011245"/>
    </source>
</evidence>
<evidence type="ECO:0000256" key="4">
    <source>
        <dbReference type="ARBA" id="ARBA00022598"/>
    </source>
</evidence>
<feature type="domain" description="AMP-dependent ligase C-terminal" evidence="13">
    <location>
        <begin position="334"/>
        <end position="430"/>
    </location>
</feature>
<gene>
    <name evidence="14" type="ORF">BWY41_01226</name>
</gene>
<keyword evidence="2" id="KW-0596">Phosphopantetheine</keyword>
<dbReference type="InterPro" id="IPR011880">
    <property type="entry name" value="PA_CoA_ligase"/>
</dbReference>
<dbReference type="InterPro" id="IPR042099">
    <property type="entry name" value="ANL_N_sf"/>
</dbReference>
<evidence type="ECO:0000259" key="12">
    <source>
        <dbReference type="Pfam" id="PF00501"/>
    </source>
</evidence>
<evidence type="ECO:0000256" key="6">
    <source>
        <dbReference type="ARBA" id="ARBA00060591"/>
    </source>
</evidence>
<dbReference type="PIRSF" id="PIRSF006444">
    <property type="entry name" value="PaaK"/>
    <property type="match status" value="1"/>
</dbReference>
<dbReference type="InterPro" id="IPR045851">
    <property type="entry name" value="AMP-bd_C_sf"/>
</dbReference>
<dbReference type="Gene3D" id="3.40.50.12780">
    <property type="entry name" value="N-terminal domain of ligase-like"/>
    <property type="match status" value="1"/>
</dbReference>
<evidence type="ECO:0000256" key="5">
    <source>
        <dbReference type="ARBA" id="ARBA00022741"/>
    </source>
</evidence>
<dbReference type="GO" id="GO:0047475">
    <property type="term" value="F:phenylacetate-CoA ligase activity"/>
    <property type="evidence" value="ECO:0007669"/>
    <property type="project" value="UniProtKB-EC"/>
</dbReference>
<keyword evidence="5 11" id="KW-0547">Nucleotide-binding</keyword>
<dbReference type="Gene3D" id="3.30.300.30">
    <property type="match status" value="1"/>
</dbReference>
<evidence type="ECO:0000256" key="9">
    <source>
        <dbReference type="ARBA" id="ARBA00068695"/>
    </source>
</evidence>
<dbReference type="InterPro" id="IPR051414">
    <property type="entry name" value="Adenylate-forming_Reductase"/>
</dbReference>
<dbReference type="CDD" id="cd05913">
    <property type="entry name" value="PaaK"/>
    <property type="match status" value="1"/>
</dbReference>
<dbReference type="PANTHER" id="PTHR43439:SF2">
    <property type="entry name" value="ENZYME, PUTATIVE (JCVI)-RELATED"/>
    <property type="match status" value="1"/>
</dbReference>
<accession>A0A1V5SUM3</accession>
<dbReference type="EC" id="6.2.1.30" evidence="8 11"/>
<comment type="similarity">
    <text evidence="7 11">Belongs to the phenylacetyl-CoA ligase family.</text>
</comment>
<comment type="subunit">
    <text evidence="1">Monomer.</text>
</comment>
<comment type="pathway">
    <text evidence="6 11">Aromatic compound metabolism; phenylacetate degradation.</text>
</comment>
<evidence type="ECO:0000256" key="11">
    <source>
        <dbReference type="PIRNR" id="PIRNR006444"/>
    </source>
</evidence>
<dbReference type="GO" id="GO:0010124">
    <property type="term" value="P:phenylacetate catabolic process"/>
    <property type="evidence" value="ECO:0007669"/>
    <property type="project" value="UniProtKB-UniRule"/>
</dbReference>
<dbReference type="GO" id="GO:0000166">
    <property type="term" value="F:nucleotide binding"/>
    <property type="evidence" value="ECO:0007669"/>
    <property type="project" value="UniProtKB-KW"/>
</dbReference>
<keyword evidence="3" id="KW-0597">Phosphoprotein</keyword>
<evidence type="ECO:0000256" key="8">
    <source>
        <dbReference type="ARBA" id="ARBA00066629"/>
    </source>
</evidence>
<evidence type="ECO:0000313" key="14">
    <source>
        <dbReference type="EMBL" id="OQA57901.1"/>
    </source>
</evidence>
<reference evidence="14" key="1">
    <citation type="submission" date="2017-02" db="EMBL/GenBank/DDBJ databases">
        <title>Delving into the versatile metabolic prowess of the omnipresent phylum Bacteroidetes.</title>
        <authorList>
            <person name="Nobu M.K."/>
            <person name="Mei R."/>
            <person name="Narihiro T."/>
            <person name="Kuroda K."/>
            <person name="Liu W.-T."/>
        </authorList>
    </citation>
    <scope>NUCLEOTIDE SEQUENCE</scope>
    <source>
        <strain evidence="14">ADurb.Bin276</strain>
    </source>
</reference>
<dbReference type="InterPro" id="IPR028154">
    <property type="entry name" value="AMP-dep_Lig_C"/>
</dbReference>
<evidence type="ECO:0000256" key="2">
    <source>
        <dbReference type="ARBA" id="ARBA00022450"/>
    </source>
</evidence>
<evidence type="ECO:0000256" key="7">
    <source>
        <dbReference type="ARBA" id="ARBA00061566"/>
    </source>
</evidence>
<keyword evidence="4 11" id="KW-0436">Ligase</keyword>
<dbReference type="Proteomes" id="UP000485569">
    <property type="component" value="Unassembled WGS sequence"/>
</dbReference>
<dbReference type="PANTHER" id="PTHR43439">
    <property type="entry name" value="PHENYLACETATE-COENZYME A LIGASE"/>
    <property type="match status" value="1"/>
</dbReference>
<protein>
    <recommendedName>
        <fullName evidence="9 11">Phenylacetate-coenzyme A ligase</fullName>
        <ecNumber evidence="8 11">6.2.1.30</ecNumber>
    </recommendedName>
    <alternativeName>
        <fullName evidence="10 11">Phenylacetyl-CoA ligase</fullName>
    </alternativeName>
</protein>
<evidence type="ECO:0000256" key="10">
    <source>
        <dbReference type="ARBA" id="ARBA00075111"/>
    </source>
</evidence>
<dbReference type="Pfam" id="PF14535">
    <property type="entry name" value="AMP-binding_C_2"/>
    <property type="match status" value="1"/>
</dbReference>
<dbReference type="FunFam" id="3.40.50.12780:FF:000016">
    <property type="entry name" value="Phenylacetate-coenzyme A ligase"/>
    <property type="match status" value="1"/>
</dbReference>
<name>A0A1V5SUM3_9BACT</name>
<dbReference type="InterPro" id="IPR000873">
    <property type="entry name" value="AMP-dep_synth/lig_dom"/>
</dbReference>